<dbReference type="PROSITE" id="PS50887">
    <property type="entry name" value="GGDEF"/>
    <property type="match status" value="1"/>
</dbReference>
<dbReference type="CDD" id="cd01949">
    <property type="entry name" value="GGDEF"/>
    <property type="match status" value="1"/>
</dbReference>
<dbReference type="Proteomes" id="UP001477870">
    <property type="component" value="Unassembled WGS sequence"/>
</dbReference>
<dbReference type="InterPro" id="IPR035919">
    <property type="entry name" value="EAL_sf"/>
</dbReference>
<dbReference type="CDD" id="cd01948">
    <property type="entry name" value="EAL"/>
    <property type="match status" value="1"/>
</dbReference>
<gene>
    <name evidence="4" type="ORF">WNY59_14655</name>
</gene>
<keyword evidence="4" id="KW-0548">Nucleotidyltransferase</keyword>
<dbReference type="SMART" id="SM00052">
    <property type="entry name" value="EAL"/>
    <property type="match status" value="1"/>
</dbReference>
<dbReference type="InterPro" id="IPR050706">
    <property type="entry name" value="Cyclic-di-GMP_PDE-like"/>
</dbReference>
<protein>
    <submittedName>
        <fullName evidence="4">Bifunctional diguanylate cyclase/phosphodiesterase</fullName>
        <ecNumber evidence="4">2.7.7.65</ecNumber>
        <ecNumber evidence="4">3.1.4.52</ecNumber>
    </submittedName>
</protein>
<keyword evidence="4" id="KW-0808">Transferase</keyword>
<evidence type="ECO:0000259" key="3">
    <source>
        <dbReference type="PROSITE" id="PS50887"/>
    </source>
</evidence>
<dbReference type="PANTHER" id="PTHR33121">
    <property type="entry name" value="CYCLIC DI-GMP PHOSPHODIESTERASE PDEF"/>
    <property type="match status" value="1"/>
</dbReference>
<keyword evidence="5" id="KW-1185">Reference proteome</keyword>
<dbReference type="Gene3D" id="3.30.70.270">
    <property type="match status" value="1"/>
</dbReference>
<dbReference type="Pfam" id="PF00563">
    <property type="entry name" value="EAL"/>
    <property type="match status" value="1"/>
</dbReference>
<dbReference type="PANTHER" id="PTHR33121:SF70">
    <property type="entry name" value="SIGNALING PROTEIN YKOW"/>
    <property type="match status" value="1"/>
</dbReference>
<dbReference type="Pfam" id="PF00990">
    <property type="entry name" value="GGDEF"/>
    <property type="match status" value="1"/>
</dbReference>
<dbReference type="PROSITE" id="PS50883">
    <property type="entry name" value="EAL"/>
    <property type="match status" value="1"/>
</dbReference>
<keyword evidence="4" id="KW-0378">Hydrolase</keyword>
<dbReference type="Gene3D" id="3.20.20.450">
    <property type="entry name" value="EAL domain"/>
    <property type="match status" value="1"/>
</dbReference>
<evidence type="ECO:0000313" key="5">
    <source>
        <dbReference type="Proteomes" id="UP001477870"/>
    </source>
</evidence>
<dbReference type="NCBIfam" id="TIGR00254">
    <property type="entry name" value="GGDEF"/>
    <property type="match status" value="1"/>
</dbReference>
<accession>A0ABU9T9M9</accession>
<dbReference type="GO" id="GO:0071111">
    <property type="term" value="F:cyclic-guanylate-specific phosphodiesterase activity"/>
    <property type="evidence" value="ECO:0007669"/>
    <property type="project" value="UniProtKB-EC"/>
</dbReference>
<feature type="domain" description="GGDEF" evidence="3">
    <location>
        <begin position="109"/>
        <end position="243"/>
    </location>
</feature>
<keyword evidence="1" id="KW-0472">Membrane</keyword>
<evidence type="ECO:0000259" key="2">
    <source>
        <dbReference type="PROSITE" id="PS50883"/>
    </source>
</evidence>
<name>A0ABU9T9M9_9HYPH</name>
<dbReference type="EC" id="3.1.4.52" evidence="4"/>
<comment type="caution">
    <text evidence="4">The sequence shown here is derived from an EMBL/GenBank/DDBJ whole genome shotgun (WGS) entry which is preliminary data.</text>
</comment>
<feature type="transmembrane region" description="Helical" evidence="1">
    <location>
        <begin position="6"/>
        <end position="26"/>
    </location>
</feature>
<dbReference type="SMART" id="SM00267">
    <property type="entry name" value="GGDEF"/>
    <property type="match status" value="1"/>
</dbReference>
<dbReference type="SUPFAM" id="SSF141868">
    <property type="entry name" value="EAL domain-like"/>
    <property type="match status" value="1"/>
</dbReference>
<organism evidence="4 5">
    <name type="scientific">Ahrensia kielensis</name>
    <dbReference type="NCBI Taxonomy" id="76980"/>
    <lineage>
        <taxon>Bacteria</taxon>
        <taxon>Pseudomonadati</taxon>
        <taxon>Pseudomonadota</taxon>
        <taxon>Alphaproteobacteria</taxon>
        <taxon>Hyphomicrobiales</taxon>
        <taxon>Ahrensiaceae</taxon>
        <taxon>Ahrensia</taxon>
    </lineage>
</organism>
<keyword evidence="1" id="KW-1133">Transmembrane helix</keyword>
<reference evidence="4 5" key="1">
    <citation type="submission" date="2024-03" db="EMBL/GenBank/DDBJ databases">
        <title>Community enrichment and isolation of bacterial strains for fucoidan degradation.</title>
        <authorList>
            <person name="Sichert A."/>
        </authorList>
    </citation>
    <scope>NUCLEOTIDE SEQUENCE [LARGE SCALE GENOMIC DNA]</scope>
    <source>
        <strain evidence="4 5">AS62</strain>
    </source>
</reference>
<keyword evidence="1" id="KW-0812">Transmembrane</keyword>
<dbReference type="SUPFAM" id="SSF55073">
    <property type="entry name" value="Nucleotide cyclase"/>
    <property type="match status" value="1"/>
</dbReference>
<dbReference type="RefSeq" id="WP_342849048.1">
    <property type="nucleotide sequence ID" value="NZ_JBBMQO010000008.1"/>
</dbReference>
<sequence>MSKNLFFRACTVFSSGFGAASLALWSTRMSFSGIDPQIAFASTGSIIAGLAALAGAGCAHAYFAGGDEKTLHFEKALRTDVVTGLLSRTGLELALKELVDKSDKSKSLDHYYVISMDFDELKLINNVYGTETGNAVLKILANRLSSLVGDAGPLARTNGSEYVVALKVGHDKLELQAAVEALLSALSKPVRIGTISYPVYANGGIAELNTGSGTSFEKVLRHANLARANAKQSGRGSYTIYHPEMSHQASYNQWLESELSYALQREEFRLVYQPQYDLNNGALKGYEALLRWTHHEKGAISPADFISVAENCGLIQEIGTWVLRRACLDAVQLQPDLRMAVNVSTVQLEHPKFIETLNAILAETGLPASRLELEITENILIKDHMRMRRLFKKLNQMEVAIAIDDFGTGYSNLTNLSELCFDKIKIDKSFIDRLDQSKERNLMIATIVNLGHSLGARVIAEGIENEAQAILLKAAGCNLVQGYHFGKPLPFEEVLALEERTFDTQQAA</sequence>
<dbReference type="InterPro" id="IPR001633">
    <property type="entry name" value="EAL_dom"/>
</dbReference>
<feature type="domain" description="EAL" evidence="2">
    <location>
        <begin position="252"/>
        <end position="502"/>
    </location>
</feature>
<dbReference type="InterPro" id="IPR000160">
    <property type="entry name" value="GGDEF_dom"/>
</dbReference>
<evidence type="ECO:0000256" key="1">
    <source>
        <dbReference type="SAM" id="Phobius"/>
    </source>
</evidence>
<evidence type="ECO:0000313" key="4">
    <source>
        <dbReference type="EMBL" id="MEM5502830.1"/>
    </source>
</evidence>
<proteinExistence type="predicted"/>
<dbReference type="EMBL" id="JBBMQO010000008">
    <property type="protein sequence ID" value="MEM5502830.1"/>
    <property type="molecule type" value="Genomic_DNA"/>
</dbReference>
<dbReference type="EC" id="2.7.7.65" evidence="4"/>
<dbReference type="InterPro" id="IPR029787">
    <property type="entry name" value="Nucleotide_cyclase"/>
</dbReference>
<dbReference type="InterPro" id="IPR043128">
    <property type="entry name" value="Rev_trsase/Diguanyl_cyclase"/>
</dbReference>
<dbReference type="GO" id="GO:0052621">
    <property type="term" value="F:diguanylate cyclase activity"/>
    <property type="evidence" value="ECO:0007669"/>
    <property type="project" value="UniProtKB-EC"/>
</dbReference>